<evidence type="ECO:0000313" key="2">
    <source>
        <dbReference type="EMBL" id="KAF2762952.1"/>
    </source>
</evidence>
<evidence type="ECO:0000256" key="1">
    <source>
        <dbReference type="SAM" id="SignalP"/>
    </source>
</evidence>
<protein>
    <recommendedName>
        <fullName evidence="4">Apple domain-containing protein</fullName>
    </recommendedName>
</protein>
<dbReference type="AlphaFoldDB" id="A0A6A6WLA5"/>
<feature type="chain" id="PRO_5025354380" description="Apple domain-containing protein" evidence="1">
    <location>
        <begin position="17"/>
        <end position="147"/>
    </location>
</feature>
<proteinExistence type="predicted"/>
<dbReference type="RefSeq" id="XP_033605403.1">
    <property type="nucleotide sequence ID" value="XM_033743070.1"/>
</dbReference>
<keyword evidence="3" id="KW-1185">Reference proteome</keyword>
<accession>A0A6A6WLA5</accession>
<reference evidence="2" key="1">
    <citation type="journal article" date="2020" name="Stud. Mycol.">
        <title>101 Dothideomycetes genomes: a test case for predicting lifestyles and emergence of pathogens.</title>
        <authorList>
            <person name="Haridas S."/>
            <person name="Albert R."/>
            <person name="Binder M."/>
            <person name="Bloem J."/>
            <person name="Labutti K."/>
            <person name="Salamov A."/>
            <person name="Andreopoulos B."/>
            <person name="Baker S."/>
            <person name="Barry K."/>
            <person name="Bills G."/>
            <person name="Bluhm B."/>
            <person name="Cannon C."/>
            <person name="Castanera R."/>
            <person name="Culley D."/>
            <person name="Daum C."/>
            <person name="Ezra D."/>
            <person name="Gonzalez J."/>
            <person name="Henrissat B."/>
            <person name="Kuo A."/>
            <person name="Liang C."/>
            <person name="Lipzen A."/>
            <person name="Lutzoni F."/>
            <person name="Magnuson J."/>
            <person name="Mondo S."/>
            <person name="Nolan M."/>
            <person name="Ohm R."/>
            <person name="Pangilinan J."/>
            <person name="Park H.-J."/>
            <person name="Ramirez L."/>
            <person name="Alfaro M."/>
            <person name="Sun H."/>
            <person name="Tritt A."/>
            <person name="Yoshinaga Y."/>
            <person name="Zwiers L.-H."/>
            <person name="Turgeon B."/>
            <person name="Goodwin S."/>
            <person name="Spatafora J."/>
            <person name="Crous P."/>
            <person name="Grigoriev I."/>
        </authorList>
    </citation>
    <scope>NUCLEOTIDE SEQUENCE</scope>
    <source>
        <strain evidence="2">CBS 121739</strain>
    </source>
</reference>
<dbReference type="EMBL" id="ML996565">
    <property type="protein sequence ID" value="KAF2762952.1"/>
    <property type="molecule type" value="Genomic_DNA"/>
</dbReference>
<name>A0A6A6WLA5_9PEZI</name>
<dbReference type="Proteomes" id="UP000799437">
    <property type="component" value="Unassembled WGS sequence"/>
</dbReference>
<gene>
    <name evidence="2" type="ORF">EJ05DRAFT_471917</name>
</gene>
<sequence length="147" mass="15316">MQSLTAILSLLSLTAAASLPKRAGGPAIIPLPADCPVTSPTSELSESSTGGYKPSDAAMGANVYYYYNPNVNFTQCQEQCYGLSGCTSVFKAANAPTPAGGYYGAGGVLEEACLMFSRYLTTDDFVEAQQGQYTNVQSANIGCAKPQ</sequence>
<dbReference type="GeneID" id="54484124"/>
<feature type="signal peptide" evidence="1">
    <location>
        <begin position="1"/>
        <end position="16"/>
    </location>
</feature>
<evidence type="ECO:0000313" key="3">
    <source>
        <dbReference type="Proteomes" id="UP000799437"/>
    </source>
</evidence>
<organism evidence="2 3">
    <name type="scientific">Pseudovirgaria hyperparasitica</name>
    <dbReference type="NCBI Taxonomy" id="470096"/>
    <lineage>
        <taxon>Eukaryota</taxon>
        <taxon>Fungi</taxon>
        <taxon>Dikarya</taxon>
        <taxon>Ascomycota</taxon>
        <taxon>Pezizomycotina</taxon>
        <taxon>Dothideomycetes</taxon>
        <taxon>Dothideomycetes incertae sedis</taxon>
        <taxon>Acrospermales</taxon>
        <taxon>Acrospermaceae</taxon>
        <taxon>Pseudovirgaria</taxon>
    </lineage>
</organism>
<evidence type="ECO:0008006" key="4">
    <source>
        <dbReference type="Google" id="ProtNLM"/>
    </source>
</evidence>
<keyword evidence="1" id="KW-0732">Signal</keyword>
<dbReference type="OrthoDB" id="3938895at2759"/>